<keyword evidence="3" id="KW-1185">Reference proteome</keyword>
<gene>
    <name evidence="2" type="ORF">ACFFLS_09485</name>
</gene>
<evidence type="ECO:0000313" key="2">
    <source>
        <dbReference type="EMBL" id="MFC0077275.1"/>
    </source>
</evidence>
<evidence type="ECO:0000259" key="1">
    <source>
        <dbReference type="Pfam" id="PF14028"/>
    </source>
</evidence>
<comment type="caution">
    <text evidence="2">The sequence shown here is derived from an EMBL/GenBank/DDBJ whole genome shotgun (WGS) entry which is preliminary data.</text>
</comment>
<dbReference type="EMBL" id="JBHLYW010000008">
    <property type="protein sequence ID" value="MFC0077275.1"/>
    <property type="molecule type" value="Genomic_DNA"/>
</dbReference>
<accession>A0ABV6BPA2</accession>
<feature type="domain" description="Thiopeptide-type bacteriocin biosynthesis" evidence="1">
    <location>
        <begin position="15"/>
        <end position="285"/>
    </location>
</feature>
<dbReference type="RefSeq" id="WP_379685291.1">
    <property type="nucleotide sequence ID" value="NZ_JBHLYW010000008.1"/>
</dbReference>
<dbReference type="InterPro" id="IPR023809">
    <property type="entry name" value="Thiopep_bacteriocin_synth_dom"/>
</dbReference>
<protein>
    <submittedName>
        <fullName evidence="2">Thiopeptide-type bacteriocin biosynthesis protein</fullName>
    </submittedName>
</protein>
<evidence type="ECO:0000313" key="3">
    <source>
        <dbReference type="Proteomes" id="UP001589734"/>
    </source>
</evidence>
<dbReference type="Pfam" id="PF14028">
    <property type="entry name" value="Lant_dehydr_C"/>
    <property type="match status" value="1"/>
</dbReference>
<dbReference type="NCBIfam" id="TIGR03891">
    <property type="entry name" value="thiopep_ocin"/>
    <property type="match status" value="1"/>
</dbReference>
<proteinExistence type="predicted"/>
<dbReference type="Proteomes" id="UP001589734">
    <property type="component" value="Unassembled WGS sequence"/>
</dbReference>
<organism evidence="2 3">
    <name type="scientific">Flavobacterium procerum</name>
    <dbReference type="NCBI Taxonomy" id="1455569"/>
    <lineage>
        <taxon>Bacteria</taxon>
        <taxon>Pseudomonadati</taxon>
        <taxon>Bacteroidota</taxon>
        <taxon>Flavobacteriia</taxon>
        <taxon>Flavobacteriales</taxon>
        <taxon>Flavobacteriaceae</taxon>
        <taxon>Flavobacterium</taxon>
    </lineage>
</organism>
<sequence>MSNATQRNYILGDEWIYYKIYTGQSTSDTILTDIILPISQSLLKEKIIDKWFFIRYSDPENHLRVRFHLQNSNDFHIVILKFKTALKQYIKANLIWNIQLDTYKQEIERYNGKKMLELSEDLFFHDSKMIAKFISLIEGEEGEELRWLFAIKAIDKFLDSFYFSITEKLDLLNRLKTGYANEFDMSRPLKKQLDQKYRHNREKIELFLGNDFSTNSNYTEIQKLLNEKEKKSLETIKKIIATNKKTKNDINNFLMSHIHMTMNRFFKSKGRVHELVIYDFLYRHYLSLYHKKLKVISE</sequence>
<name>A0ABV6BPA2_9FLAO</name>
<reference evidence="2 3" key="1">
    <citation type="submission" date="2024-09" db="EMBL/GenBank/DDBJ databases">
        <authorList>
            <person name="Sun Q."/>
            <person name="Mori K."/>
        </authorList>
    </citation>
    <scope>NUCLEOTIDE SEQUENCE [LARGE SCALE GENOMIC DNA]</scope>
    <source>
        <strain evidence="2 3">CGMCC 1.12926</strain>
    </source>
</reference>